<reference evidence="1 2" key="1">
    <citation type="submission" date="2018-10" db="EMBL/GenBank/DDBJ databases">
        <title>Genomic Encyclopedia of Type Strains, Phase IV (KMG-IV): sequencing the most valuable type-strain genomes for metagenomic binning, comparative biology and taxonomic classification.</title>
        <authorList>
            <person name="Goeker M."/>
        </authorList>
    </citation>
    <scope>NUCLEOTIDE SEQUENCE [LARGE SCALE GENOMIC DNA]</scope>
    <source>
        <strain evidence="1 2">DSM 22228</strain>
    </source>
</reference>
<dbReference type="OrthoDB" id="9021207at2"/>
<evidence type="ECO:0000313" key="1">
    <source>
        <dbReference type="EMBL" id="RKS87332.1"/>
    </source>
</evidence>
<protein>
    <recommendedName>
        <fullName evidence="3">Tail tube protein</fullName>
    </recommendedName>
</protein>
<comment type="caution">
    <text evidence="1">The sequence shown here is derived from an EMBL/GenBank/DDBJ whole genome shotgun (WGS) entry which is preliminary data.</text>
</comment>
<accession>A0A495RIH4</accession>
<dbReference type="AlphaFoldDB" id="A0A495RIH4"/>
<dbReference type="EMBL" id="RBWY01000001">
    <property type="protein sequence ID" value="RKS87332.1"/>
    <property type="molecule type" value="Genomic_DNA"/>
</dbReference>
<dbReference type="InterPro" id="IPR054440">
    <property type="entry name" value="Gp32-like"/>
</dbReference>
<evidence type="ECO:0008006" key="3">
    <source>
        <dbReference type="Google" id="ProtNLM"/>
    </source>
</evidence>
<evidence type="ECO:0000313" key="2">
    <source>
        <dbReference type="Proteomes" id="UP000278542"/>
    </source>
</evidence>
<organism evidence="1 2">
    <name type="scientific">Orbus hercynius</name>
    <dbReference type="NCBI Taxonomy" id="593135"/>
    <lineage>
        <taxon>Bacteria</taxon>
        <taxon>Pseudomonadati</taxon>
        <taxon>Pseudomonadota</taxon>
        <taxon>Gammaproteobacteria</taxon>
        <taxon>Orbales</taxon>
        <taxon>Orbaceae</taxon>
        <taxon>Orbus</taxon>
    </lineage>
</organism>
<dbReference type="Proteomes" id="UP000278542">
    <property type="component" value="Unassembled WGS sequence"/>
</dbReference>
<proteinExistence type="predicted"/>
<name>A0A495RIH4_9GAMM</name>
<gene>
    <name evidence="1" type="ORF">DES39_0552</name>
</gene>
<dbReference type="RefSeq" id="WP_121144231.1">
    <property type="nucleotide sequence ID" value="NZ_RBWY01000001.1"/>
</dbReference>
<dbReference type="Pfam" id="PF22764">
    <property type="entry name" value="E217_Gp32"/>
    <property type="match status" value="1"/>
</dbReference>
<sequence length="146" mass="16172">MAKHITAASVIVTLVADELYPTGRVIEGFAEDSLRSLDDLVRTESVMGVDGKLSVGFVYYPVNLTLHLMPDQDGYTVFENIAQVQNTLVAPIYLSMTIVDVSLKRKYTLTKGALTSFAAMPNANRLMQPVDAAMVFERCTWEEYEG</sequence>
<keyword evidence="2" id="KW-1185">Reference proteome</keyword>